<dbReference type="InterPro" id="IPR025442">
    <property type="entry name" value="DUF4185"/>
</dbReference>
<proteinExistence type="predicted"/>
<organism evidence="3 4">
    <name type="scientific">Geodermatophilus obscurus</name>
    <dbReference type="NCBI Taxonomy" id="1861"/>
    <lineage>
        <taxon>Bacteria</taxon>
        <taxon>Bacillati</taxon>
        <taxon>Actinomycetota</taxon>
        <taxon>Actinomycetes</taxon>
        <taxon>Geodermatophilales</taxon>
        <taxon>Geodermatophilaceae</taxon>
        <taxon>Geodermatophilus</taxon>
    </lineage>
</organism>
<dbReference type="RefSeq" id="WP_143107958.1">
    <property type="nucleotide sequence ID" value="NZ_FOWE01000001.1"/>
</dbReference>
<dbReference type="Pfam" id="PF13810">
    <property type="entry name" value="DUF4185"/>
    <property type="match status" value="1"/>
</dbReference>
<dbReference type="OrthoDB" id="284233at2"/>
<dbReference type="AlphaFoldDB" id="A0A1I5C3R9"/>
<dbReference type="EMBL" id="FOWE01000001">
    <property type="protein sequence ID" value="SFN81291.1"/>
    <property type="molecule type" value="Genomic_DNA"/>
</dbReference>
<keyword evidence="4" id="KW-1185">Reference proteome</keyword>
<dbReference type="PROSITE" id="PS51257">
    <property type="entry name" value="PROKAR_LIPOPROTEIN"/>
    <property type="match status" value="1"/>
</dbReference>
<protein>
    <recommendedName>
        <fullName evidence="2">DUF4185 domain-containing protein</fullName>
    </recommendedName>
</protein>
<evidence type="ECO:0000259" key="2">
    <source>
        <dbReference type="Pfam" id="PF13810"/>
    </source>
</evidence>
<accession>A0A1I5C3R9</accession>
<feature type="chain" id="PRO_5010357855" description="DUF4185 domain-containing protein" evidence="1">
    <location>
        <begin position="27"/>
        <end position="389"/>
    </location>
</feature>
<feature type="signal peptide" evidence="1">
    <location>
        <begin position="1"/>
        <end position="26"/>
    </location>
</feature>
<gene>
    <name evidence="3" type="ORF">SAMN05660359_00056</name>
</gene>
<sequence length="389" mass="41206">MRRSPAASVLLVALLAAGCVPGEAPGAVVPPAVSAWLEPACPLPDGEQPMTADLLNRVVAQADLPGWQAADVGTSARLGDGRLVWVFGDTFRSPGTEPLMVSNSMLVSSGSCVSQLVTGERGPLLPDSADGTVYWPMSVVALPGAAAGPDHRDVQDVLLVLLARTQRDAGGGELLDFRFRGTSVAVFTVLEREAPQLQQIVRVTPDDDDPQQINWGAAAAVDGGWLYVYGTRLPGDPPTFGRELYVARVPVDSPENRLAWEYWDGSAWTGRADTARRVLGAVGGVSQTLSVDPVDGRWLAVSKRDGDLGDFVYTWTAPSPTGPWTPRRALPAPAGFDTGDLAYAPLAHPDVPLASGGLLLSISRNATNGDRVWADPRIARPVFVEIPRP</sequence>
<evidence type="ECO:0000313" key="4">
    <source>
        <dbReference type="Proteomes" id="UP000183642"/>
    </source>
</evidence>
<dbReference type="Proteomes" id="UP000183642">
    <property type="component" value="Unassembled WGS sequence"/>
</dbReference>
<feature type="domain" description="DUF4185" evidence="2">
    <location>
        <begin position="217"/>
        <end position="354"/>
    </location>
</feature>
<name>A0A1I5C3R9_9ACTN</name>
<evidence type="ECO:0000313" key="3">
    <source>
        <dbReference type="EMBL" id="SFN81291.1"/>
    </source>
</evidence>
<evidence type="ECO:0000256" key="1">
    <source>
        <dbReference type="SAM" id="SignalP"/>
    </source>
</evidence>
<keyword evidence="1" id="KW-0732">Signal</keyword>
<reference evidence="4" key="1">
    <citation type="submission" date="2016-10" db="EMBL/GenBank/DDBJ databases">
        <authorList>
            <person name="Varghese N."/>
            <person name="Submissions S."/>
        </authorList>
    </citation>
    <scope>NUCLEOTIDE SEQUENCE [LARGE SCALE GENOMIC DNA]</scope>
    <source>
        <strain evidence="4">DSM 43161</strain>
    </source>
</reference>